<protein>
    <recommendedName>
        <fullName evidence="2">ribonuclease H</fullName>
        <ecNumber evidence="2">3.1.26.4</ecNumber>
    </recommendedName>
</protein>
<dbReference type="PANTHER" id="PTHR33050">
    <property type="entry name" value="REVERSE TRANSCRIPTASE DOMAIN-CONTAINING PROTEIN"/>
    <property type="match status" value="1"/>
</dbReference>
<dbReference type="GO" id="GO:0004523">
    <property type="term" value="F:RNA-DNA hybrid ribonuclease activity"/>
    <property type="evidence" value="ECO:0007669"/>
    <property type="project" value="UniProtKB-EC"/>
</dbReference>
<gene>
    <name evidence="5" type="ORF">JRQ81_015469</name>
</gene>
<feature type="domain" description="Reverse transcriptase" evidence="4">
    <location>
        <begin position="200"/>
        <end position="382"/>
    </location>
</feature>
<dbReference type="InterPro" id="IPR000477">
    <property type="entry name" value="RT_dom"/>
</dbReference>
<feature type="compositionally biased region" description="Polar residues" evidence="3">
    <location>
        <begin position="152"/>
        <end position="161"/>
    </location>
</feature>
<dbReference type="EMBL" id="JAPFRF010000006">
    <property type="protein sequence ID" value="KAJ7329295.1"/>
    <property type="molecule type" value="Genomic_DNA"/>
</dbReference>
<feature type="region of interest" description="Disordered" evidence="3">
    <location>
        <begin position="132"/>
        <end position="161"/>
    </location>
</feature>
<dbReference type="OrthoDB" id="10068174at2759"/>
<dbReference type="EC" id="3.1.26.4" evidence="2"/>
<name>A0A9Q0XUW5_9SAUR</name>
<keyword evidence="6" id="KW-1185">Reference proteome</keyword>
<accession>A0A9Q0XUW5</accession>
<dbReference type="PROSITE" id="PS50878">
    <property type="entry name" value="RT_POL"/>
    <property type="match status" value="1"/>
</dbReference>
<evidence type="ECO:0000313" key="5">
    <source>
        <dbReference type="EMBL" id="KAJ7329295.1"/>
    </source>
</evidence>
<organism evidence="5 6">
    <name type="scientific">Phrynocephalus forsythii</name>
    <dbReference type="NCBI Taxonomy" id="171643"/>
    <lineage>
        <taxon>Eukaryota</taxon>
        <taxon>Metazoa</taxon>
        <taxon>Chordata</taxon>
        <taxon>Craniata</taxon>
        <taxon>Vertebrata</taxon>
        <taxon>Euteleostomi</taxon>
        <taxon>Lepidosauria</taxon>
        <taxon>Squamata</taxon>
        <taxon>Bifurcata</taxon>
        <taxon>Unidentata</taxon>
        <taxon>Episquamata</taxon>
        <taxon>Toxicofera</taxon>
        <taxon>Iguania</taxon>
        <taxon>Acrodonta</taxon>
        <taxon>Agamidae</taxon>
        <taxon>Agaminae</taxon>
        <taxon>Phrynocephalus</taxon>
    </lineage>
</organism>
<comment type="similarity">
    <text evidence="1">Belongs to the beta type-B retroviral polymerase family. HERV class-II K(HML-2) pol subfamily.</text>
</comment>
<evidence type="ECO:0000256" key="2">
    <source>
        <dbReference type="ARBA" id="ARBA00012180"/>
    </source>
</evidence>
<sequence length="536" mass="60787">MIGRRHYSLASFSLRNSNYACAMQIYSRRILLKLLPMLDSLPDNLRDKALSYHKEVLSLIDYATEAAHHAVDAASKQLATAVFLCRHAWLRTAMITDDARNRIEDSPFDGGGLFAYSTDESLDTILKMRRTANKDQPRRATLTPPRLHPTTARATSHANASANQLSPLIANRRPDYVIPISSLRHQTVTLPSSLAGVGPHYRRERLYHRISRATTTGLLPKKDGGLRPILDLRNLNFFIRPRRFRMTTLEANLPLLNENDWFAVIDLHVAYFHISITPAHRKYLQFTVGNDTYQFKALPFGLSTSPRVFTKCLAPVAAHLHLHGINIFPYLDDWLLVSPTAQKATQDLRYTLDLLSSLGLQVNRDKSVLWPSQTVQYIGVTIDSIRAQAFLSEDRQRKILSTARLFQRSRVTDHLVQQLLGLMASTTAILPHARLRMRILQAWFLGHFNPQLHPQSMQLPLTSTVRDSLRWWSRPRNLQQGRPFHPVEPSIQLTTGVRTAPVSRLTACGRKTRQLTTSITWKSSPSSMLPVHSSSS</sequence>
<proteinExistence type="inferred from homology"/>
<dbReference type="InterPro" id="IPR043128">
    <property type="entry name" value="Rev_trsase/Diguanyl_cyclase"/>
</dbReference>
<evidence type="ECO:0000256" key="3">
    <source>
        <dbReference type="SAM" id="MobiDB-lite"/>
    </source>
</evidence>
<evidence type="ECO:0000256" key="1">
    <source>
        <dbReference type="ARBA" id="ARBA00010879"/>
    </source>
</evidence>
<dbReference type="Pfam" id="PF00078">
    <property type="entry name" value="RVT_1"/>
    <property type="match status" value="1"/>
</dbReference>
<dbReference type="InterPro" id="IPR052055">
    <property type="entry name" value="Hepadnavirus_pol/RT"/>
</dbReference>
<dbReference type="AlphaFoldDB" id="A0A9Q0XUW5"/>
<dbReference type="Gene3D" id="1.10.287.3160">
    <property type="match status" value="1"/>
</dbReference>
<dbReference type="SUPFAM" id="SSF56672">
    <property type="entry name" value="DNA/RNA polymerases"/>
    <property type="match status" value="1"/>
</dbReference>
<comment type="caution">
    <text evidence="5">The sequence shown here is derived from an EMBL/GenBank/DDBJ whole genome shotgun (WGS) entry which is preliminary data.</text>
</comment>
<dbReference type="Gene3D" id="3.30.70.270">
    <property type="match status" value="1"/>
</dbReference>
<evidence type="ECO:0000313" key="6">
    <source>
        <dbReference type="Proteomes" id="UP001142489"/>
    </source>
</evidence>
<dbReference type="Proteomes" id="UP001142489">
    <property type="component" value="Unassembled WGS sequence"/>
</dbReference>
<dbReference type="PANTHER" id="PTHR33050:SF7">
    <property type="entry name" value="RIBONUCLEASE H"/>
    <property type="match status" value="1"/>
</dbReference>
<evidence type="ECO:0000259" key="4">
    <source>
        <dbReference type="PROSITE" id="PS50878"/>
    </source>
</evidence>
<dbReference type="InterPro" id="IPR043502">
    <property type="entry name" value="DNA/RNA_pol_sf"/>
</dbReference>
<dbReference type="CDD" id="cd03714">
    <property type="entry name" value="RT_DIRS1"/>
    <property type="match status" value="1"/>
</dbReference>
<reference evidence="5" key="1">
    <citation type="journal article" date="2023" name="DNA Res.">
        <title>Chromosome-level genome assembly of Phrynocephalus forsythii using third-generation DNA sequencing and Hi-C analysis.</title>
        <authorList>
            <person name="Qi Y."/>
            <person name="Zhao W."/>
            <person name="Zhao Y."/>
            <person name="Niu C."/>
            <person name="Cao S."/>
            <person name="Zhang Y."/>
        </authorList>
    </citation>
    <scope>NUCLEOTIDE SEQUENCE</scope>
    <source>
        <tissue evidence="5">Muscle</tissue>
    </source>
</reference>